<dbReference type="Gene3D" id="3.40.605.10">
    <property type="entry name" value="Aldehyde Dehydrogenase, Chain A, domain 1"/>
    <property type="match status" value="1"/>
</dbReference>
<comment type="similarity">
    <text evidence="1">Belongs to the aldehyde dehydrogenase family.</text>
</comment>
<evidence type="ECO:0000256" key="1">
    <source>
        <dbReference type="ARBA" id="ARBA00009986"/>
    </source>
</evidence>
<proteinExistence type="inferred from homology"/>
<dbReference type="KEGG" id="rht:NT26_p10258"/>
<reference evidence="4 5" key="1">
    <citation type="journal article" date="2013" name="Genome Biol. Evol.">
        <title>Life in an arsenic-containing gold mine: genome and physiology of the autotrophic arsenite-oxidizing bacterium rhizobium sp. NT-26.</title>
        <authorList>
            <person name="Andres J."/>
            <person name="Arsene-Ploetze F."/>
            <person name="Barbe V."/>
            <person name="Brochier-Armanet C."/>
            <person name="Cleiss-Arnold J."/>
            <person name="Coppee J.Y."/>
            <person name="Dillies M.A."/>
            <person name="Geist"/>
            <person name="L"/>
            <person name="Joublin A."/>
            <person name="Koechler S."/>
            <person name="Lassalle F."/>
            <person name="Marchal M."/>
            <person name="Medigue C."/>
            <person name="Muller D."/>
            <person name="Nesme X."/>
            <person name="Plewniak F."/>
            <person name="Proux C."/>
            <person name="Ramirez-Bahena M.H."/>
            <person name="Schenowitz C."/>
            <person name="Sismeiro O."/>
            <person name="Vallenet D."/>
            <person name="Santini J.M."/>
            <person name="Bertin P.N."/>
        </authorList>
    </citation>
    <scope>NUCLEOTIDE SEQUENCE [LARGE SCALE GENOMIC DNA]</scope>
    <source>
        <strain evidence="4 5">NT-26</strain>
        <plasmid evidence="4 5">NT26_p1</plasmid>
    </source>
</reference>
<protein>
    <submittedName>
        <fullName evidence="4">Alpha-ketoglutarate semialdehyde dehydrogenase [NAD+]</fullName>
        <ecNumber evidence="4">1.2.1.26</ecNumber>
    </submittedName>
</protein>
<dbReference type="EC" id="1.2.1.26" evidence="4"/>
<sequence length="479" mass="51354">MSEYPNTQLLIAGDWCDGSGNREMPVHNPASGMEIGRVALAEPADLDRALAAADQGFRVWRATSPLTRAKVMRRAADLLRERAEAIARVITLEQGKPIAQSRIEVAVAADTIDWFADEGRRAYGQIIPPRLPGVIQMTMKLPIGPVAAFTPWNFPVTQSVRKIAIALGAGCSMVVKAPEETPASPAALVTAFVDAGLPAGVLNLIYGVPAQISDYLIKSPIIRKISFTGSVEVGKHLASLAGQQMKRCTMELGGHAPVIVTADADIEKAAQTMVMHKFRNAGQVCVSPTRFMIEEAAYDQFTDRFVEISSGLRIGAGIEEDTQLGPLSNSRRLDAIDELIADAVAQGATLRCGGRRVGNEGWFFAPTVLSEVPLSARIMNEEPFGPVAILNRFTSLDDAITEANRLPFGLAAYGWTGSDQAAYRMGAEVETGMMSINHLGLALPETPFGGVKNSGYGSEGGSEAMEAYLDTRFVTRTFA</sequence>
<name>L0NMJ7_9HYPH</name>
<gene>
    <name evidence="4" type="primary">araE</name>
    <name evidence="4" type="ORF">NT26_p10258</name>
</gene>
<dbReference type="InterPro" id="IPR016161">
    <property type="entry name" value="Ald_DH/histidinol_DH"/>
</dbReference>
<geneLocation type="plasmid" evidence="4 5">
    <name>NT26_p1</name>
</geneLocation>
<organism evidence="4 5">
    <name type="scientific">Pseudorhizobium banfieldiae</name>
    <dbReference type="NCBI Taxonomy" id="1125847"/>
    <lineage>
        <taxon>Bacteria</taxon>
        <taxon>Pseudomonadati</taxon>
        <taxon>Pseudomonadota</taxon>
        <taxon>Alphaproteobacteria</taxon>
        <taxon>Hyphomicrobiales</taxon>
        <taxon>Rhizobiaceae</taxon>
        <taxon>Rhizobium/Agrobacterium group</taxon>
        <taxon>Pseudorhizobium</taxon>
    </lineage>
</organism>
<evidence type="ECO:0000313" key="4">
    <source>
        <dbReference type="EMBL" id="CCF22280.1"/>
    </source>
</evidence>
<dbReference type="CDD" id="cd07103">
    <property type="entry name" value="ALDH_F5_SSADH_GabD"/>
    <property type="match status" value="1"/>
</dbReference>
<evidence type="ECO:0000256" key="2">
    <source>
        <dbReference type="ARBA" id="ARBA00023002"/>
    </source>
</evidence>
<dbReference type="InterPro" id="IPR016163">
    <property type="entry name" value="Ald_DH_C"/>
</dbReference>
<dbReference type="Gene3D" id="3.40.309.10">
    <property type="entry name" value="Aldehyde Dehydrogenase, Chain A, domain 2"/>
    <property type="match status" value="1"/>
</dbReference>
<keyword evidence="2 4" id="KW-0560">Oxidoreductase</keyword>
<dbReference type="RefSeq" id="WP_052642796.1">
    <property type="nucleotide sequence ID" value="NZ_FO082821.1"/>
</dbReference>
<keyword evidence="5" id="KW-1185">Reference proteome</keyword>
<evidence type="ECO:0000313" key="5">
    <source>
        <dbReference type="Proteomes" id="UP000010792"/>
    </source>
</evidence>
<dbReference type="EMBL" id="FO082821">
    <property type="protein sequence ID" value="CCF22280.1"/>
    <property type="molecule type" value="Genomic_DNA"/>
</dbReference>
<dbReference type="InterPro" id="IPR015590">
    <property type="entry name" value="Aldehyde_DH_dom"/>
</dbReference>
<dbReference type="SUPFAM" id="SSF53720">
    <property type="entry name" value="ALDH-like"/>
    <property type="match status" value="1"/>
</dbReference>
<accession>L0NMJ7</accession>
<dbReference type="FunFam" id="3.40.309.10:FF:000009">
    <property type="entry name" value="Aldehyde dehydrogenase A"/>
    <property type="match status" value="1"/>
</dbReference>
<feature type="domain" description="Aldehyde dehydrogenase" evidence="3">
    <location>
        <begin position="15"/>
        <end position="474"/>
    </location>
</feature>
<dbReference type="FunFam" id="3.40.605.10:FF:000033">
    <property type="entry name" value="NAD-dependent succinate-semialdehyde dehydrogenase"/>
    <property type="match status" value="1"/>
</dbReference>
<evidence type="ECO:0000259" key="3">
    <source>
        <dbReference type="Pfam" id="PF00171"/>
    </source>
</evidence>
<dbReference type="PANTHER" id="PTHR43353">
    <property type="entry name" value="SUCCINATE-SEMIALDEHYDE DEHYDROGENASE, MITOCHONDRIAL"/>
    <property type="match status" value="1"/>
</dbReference>
<dbReference type="InterPro" id="IPR016162">
    <property type="entry name" value="Ald_DH_N"/>
</dbReference>
<dbReference type="Proteomes" id="UP000010792">
    <property type="component" value="Plasmid NT26_p1"/>
</dbReference>
<keyword evidence="4" id="KW-0614">Plasmid</keyword>
<dbReference type="AlphaFoldDB" id="L0NMJ7"/>
<dbReference type="Pfam" id="PF00171">
    <property type="entry name" value="Aldedh"/>
    <property type="match status" value="1"/>
</dbReference>
<dbReference type="InterPro" id="IPR050740">
    <property type="entry name" value="Aldehyde_DH_Superfamily"/>
</dbReference>
<dbReference type="GO" id="GO:0047533">
    <property type="term" value="F:2,5-dioxovalerate dehydrogenase (NADP+) activity"/>
    <property type="evidence" value="ECO:0007669"/>
    <property type="project" value="UniProtKB-EC"/>
</dbReference>
<dbReference type="OrthoDB" id="9812625at2"/>
<dbReference type="PANTHER" id="PTHR43353:SF5">
    <property type="entry name" value="SUCCINATE-SEMIALDEHYDE DEHYDROGENASE, MITOCHONDRIAL"/>
    <property type="match status" value="1"/>
</dbReference>